<dbReference type="EMBL" id="CM029039">
    <property type="protein sequence ID" value="KAG2642428.1"/>
    <property type="molecule type" value="Genomic_DNA"/>
</dbReference>
<dbReference type="AlphaFoldDB" id="A0A8T0W4Z1"/>
<evidence type="ECO:0000313" key="2">
    <source>
        <dbReference type="Proteomes" id="UP000823388"/>
    </source>
</evidence>
<dbReference type="InterPro" id="IPR033485">
    <property type="entry name" value="EMSY-LIKE_plant"/>
</dbReference>
<reference evidence="1" key="1">
    <citation type="submission" date="2020-05" db="EMBL/GenBank/DDBJ databases">
        <title>WGS assembly of Panicum virgatum.</title>
        <authorList>
            <person name="Lovell J.T."/>
            <person name="Jenkins J."/>
            <person name="Shu S."/>
            <person name="Juenger T.E."/>
            <person name="Schmutz J."/>
        </authorList>
    </citation>
    <scope>NUCLEOTIDE SEQUENCE</scope>
    <source>
        <strain evidence="1">AP13</strain>
    </source>
</reference>
<sequence length="88" mass="10154">MKFPKKDLPKKDFLPPRNRVRKRASRDIDILHTESLIKLVEKVFSVSNPNPLEVEDAKRPLKEQLVDAIARHAEASDGESEIYEQFAI</sequence>
<accession>A0A8T0W4Z1</accession>
<dbReference type="GO" id="GO:0005634">
    <property type="term" value="C:nucleus"/>
    <property type="evidence" value="ECO:0007669"/>
    <property type="project" value="TreeGrafter"/>
</dbReference>
<keyword evidence="2" id="KW-1185">Reference proteome</keyword>
<organism evidence="1 2">
    <name type="scientific">Panicum virgatum</name>
    <name type="common">Blackwell switchgrass</name>
    <dbReference type="NCBI Taxonomy" id="38727"/>
    <lineage>
        <taxon>Eukaryota</taxon>
        <taxon>Viridiplantae</taxon>
        <taxon>Streptophyta</taxon>
        <taxon>Embryophyta</taxon>
        <taxon>Tracheophyta</taxon>
        <taxon>Spermatophyta</taxon>
        <taxon>Magnoliopsida</taxon>
        <taxon>Liliopsida</taxon>
        <taxon>Poales</taxon>
        <taxon>Poaceae</taxon>
        <taxon>PACMAD clade</taxon>
        <taxon>Panicoideae</taxon>
        <taxon>Panicodae</taxon>
        <taxon>Paniceae</taxon>
        <taxon>Panicinae</taxon>
        <taxon>Panicum</taxon>
        <taxon>Panicum sect. Hiantes</taxon>
    </lineage>
</organism>
<name>A0A8T0W4Z1_PANVG</name>
<dbReference type="Proteomes" id="UP000823388">
    <property type="component" value="Chromosome 2K"/>
</dbReference>
<gene>
    <name evidence="1" type="ORF">PVAP13_2KG275901</name>
</gene>
<dbReference type="PANTHER" id="PTHR33432:SF2">
    <property type="entry name" value="OS09G0279000 PROTEIN"/>
    <property type="match status" value="1"/>
</dbReference>
<dbReference type="OrthoDB" id="1741841at2759"/>
<evidence type="ECO:0000313" key="1">
    <source>
        <dbReference type="EMBL" id="KAG2642428.1"/>
    </source>
</evidence>
<protein>
    <submittedName>
        <fullName evidence="1">Uncharacterized protein</fullName>
    </submittedName>
</protein>
<dbReference type="PANTHER" id="PTHR33432">
    <property type="entry name" value="PROTEIN EMSY-LIKE 4"/>
    <property type="match status" value="1"/>
</dbReference>
<comment type="caution">
    <text evidence="1">The sequence shown here is derived from an EMBL/GenBank/DDBJ whole genome shotgun (WGS) entry which is preliminary data.</text>
</comment>
<dbReference type="GO" id="GO:0050832">
    <property type="term" value="P:defense response to fungus"/>
    <property type="evidence" value="ECO:0007669"/>
    <property type="project" value="InterPro"/>
</dbReference>
<proteinExistence type="predicted"/>